<dbReference type="EMBL" id="JBEDNZ010000019">
    <property type="protein sequence ID" value="KAL0820204.1"/>
    <property type="molecule type" value="Genomic_DNA"/>
</dbReference>
<accession>A0ABD0SK32</accession>
<evidence type="ECO:0000256" key="7">
    <source>
        <dbReference type="SAM" id="Phobius"/>
    </source>
</evidence>
<feature type="transmembrane region" description="Helical" evidence="7">
    <location>
        <begin position="56"/>
        <end position="86"/>
    </location>
</feature>
<reference evidence="10 11" key="1">
    <citation type="submission" date="2024-06" db="EMBL/GenBank/DDBJ databases">
        <title>A chromosome-level genome assembly of beet webworm, Loxostege sticticalis.</title>
        <authorList>
            <person name="Zhang Y."/>
        </authorList>
    </citation>
    <scope>NUCLEOTIDE SEQUENCE [LARGE SCALE GENOMIC DNA]</scope>
    <source>
        <strain evidence="9">AQ026</strain>
        <strain evidence="8">AQ028</strain>
        <tissue evidence="8">Male pupae</tissue>
        <tissue evidence="9">Whole body</tissue>
    </source>
</reference>
<dbReference type="GO" id="GO:0016020">
    <property type="term" value="C:membrane"/>
    <property type="evidence" value="ECO:0007669"/>
    <property type="project" value="UniProtKB-SubCell"/>
</dbReference>
<evidence type="ECO:0000256" key="6">
    <source>
        <dbReference type="ARBA" id="ARBA00023136"/>
    </source>
</evidence>
<dbReference type="AlphaFoldDB" id="A0ABD0SK32"/>
<comment type="similarity">
    <text evidence="2">Belongs to the ninjurin family.</text>
</comment>
<keyword evidence="4" id="KW-0130">Cell adhesion</keyword>
<evidence type="ECO:0000256" key="2">
    <source>
        <dbReference type="ARBA" id="ARBA00008141"/>
    </source>
</evidence>
<dbReference type="EMBL" id="JBEUOH010000019">
    <property type="protein sequence ID" value="KAL0869637.1"/>
    <property type="molecule type" value="Genomic_DNA"/>
</dbReference>
<evidence type="ECO:0000256" key="3">
    <source>
        <dbReference type="ARBA" id="ARBA00022692"/>
    </source>
</evidence>
<comment type="caution">
    <text evidence="8">The sequence shown here is derived from an EMBL/GenBank/DDBJ whole genome shotgun (WGS) entry which is preliminary data.</text>
</comment>
<sequence>MAAILPTGLRNGVKGLDANRYATKKTVAQGMLDIALLTSNASQLKYVLQVGPKHEFYTLLVVLISISIVLQASAGVLAVVMTLLDVDRSETQKKISYWLYHASVGLMTGVVFCDVIKMTFGLDPALSVKDHFSNTTANFYDWFIDSKPNQS</sequence>
<dbReference type="PANTHER" id="PTHR12316">
    <property type="entry name" value="NINJURIN-RELATED"/>
    <property type="match status" value="1"/>
</dbReference>
<keyword evidence="6 7" id="KW-0472">Membrane</keyword>
<name>A0ABD0SK32_LOXSC</name>
<dbReference type="GO" id="GO:0007155">
    <property type="term" value="P:cell adhesion"/>
    <property type="evidence" value="ECO:0007669"/>
    <property type="project" value="UniProtKB-KW"/>
</dbReference>
<dbReference type="Proteomes" id="UP001549920">
    <property type="component" value="Unassembled WGS sequence"/>
</dbReference>
<organism evidence="8 11">
    <name type="scientific">Loxostege sticticalis</name>
    <name type="common">Beet webworm moth</name>
    <dbReference type="NCBI Taxonomy" id="481309"/>
    <lineage>
        <taxon>Eukaryota</taxon>
        <taxon>Metazoa</taxon>
        <taxon>Ecdysozoa</taxon>
        <taxon>Arthropoda</taxon>
        <taxon>Hexapoda</taxon>
        <taxon>Insecta</taxon>
        <taxon>Pterygota</taxon>
        <taxon>Neoptera</taxon>
        <taxon>Endopterygota</taxon>
        <taxon>Lepidoptera</taxon>
        <taxon>Glossata</taxon>
        <taxon>Ditrysia</taxon>
        <taxon>Pyraloidea</taxon>
        <taxon>Crambidae</taxon>
        <taxon>Pyraustinae</taxon>
        <taxon>Loxostege</taxon>
    </lineage>
</organism>
<dbReference type="Proteomes" id="UP001549921">
    <property type="component" value="Unassembled WGS sequence"/>
</dbReference>
<comment type="subcellular location">
    <subcellularLocation>
        <location evidence="1">Membrane</location>
        <topology evidence="1">Multi-pass membrane protein</topology>
    </subcellularLocation>
</comment>
<evidence type="ECO:0000313" key="8">
    <source>
        <dbReference type="EMBL" id="KAL0820204.1"/>
    </source>
</evidence>
<proteinExistence type="inferred from homology"/>
<keyword evidence="5 7" id="KW-1133">Transmembrane helix</keyword>
<evidence type="ECO:0000313" key="10">
    <source>
        <dbReference type="Proteomes" id="UP001549920"/>
    </source>
</evidence>
<evidence type="ECO:0000313" key="11">
    <source>
        <dbReference type="Proteomes" id="UP001549921"/>
    </source>
</evidence>
<evidence type="ECO:0000256" key="1">
    <source>
        <dbReference type="ARBA" id="ARBA00004141"/>
    </source>
</evidence>
<evidence type="ECO:0000256" key="4">
    <source>
        <dbReference type="ARBA" id="ARBA00022889"/>
    </source>
</evidence>
<keyword evidence="10" id="KW-1185">Reference proteome</keyword>
<gene>
    <name evidence="9" type="ORF">ABMA27_005889</name>
    <name evidence="8" type="ORF">ABMA28_006128</name>
</gene>
<evidence type="ECO:0008006" key="12">
    <source>
        <dbReference type="Google" id="ProtNLM"/>
    </source>
</evidence>
<dbReference type="PANTHER" id="PTHR12316:SF17">
    <property type="entry name" value="NINJURIN C, ISOFORM D"/>
    <property type="match status" value="1"/>
</dbReference>
<keyword evidence="3 7" id="KW-0812">Transmembrane</keyword>
<evidence type="ECO:0000313" key="9">
    <source>
        <dbReference type="EMBL" id="KAL0869637.1"/>
    </source>
</evidence>
<protein>
    <recommendedName>
        <fullName evidence="12">Ninjurin-1</fullName>
    </recommendedName>
</protein>
<dbReference type="Pfam" id="PF04923">
    <property type="entry name" value="Ninjurin"/>
    <property type="match status" value="1"/>
</dbReference>
<dbReference type="InterPro" id="IPR007007">
    <property type="entry name" value="Ninjurin"/>
</dbReference>
<feature type="transmembrane region" description="Helical" evidence="7">
    <location>
        <begin position="98"/>
        <end position="120"/>
    </location>
</feature>
<evidence type="ECO:0000256" key="5">
    <source>
        <dbReference type="ARBA" id="ARBA00022989"/>
    </source>
</evidence>